<dbReference type="GO" id="GO:0004222">
    <property type="term" value="F:metalloendopeptidase activity"/>
    <property type="evidence" value="ECO:0007669"/>
    <property type="project" value="TreeGrafter"/>
</dbReference>
<evidence type="ECO:0000256" key="2">
    <source>
        <dbReference type="SAM" id="Phobius"/>
    </source>
</evidence>
<reference evidence="4" key="1">
    <citation type="submission" date="2023-03" db="EMBL/GenBank/DDBJ databases">
        <title>Selenobaculum gbiensis gen. nov. sp. nov., a new bacterium isolated from the gut microbiota of IBD patient.</title>
        <authorList>
            <person name="Yeo S."/>
            <person name="Park H."/>
            <person name="Huh C.S."/>
        </authorList>
    </citation>
    <scope>NUCLEOTIDE SEQUENCE</scope>
    <source>
        <strain evidence="4">ICN-92133</strain>
    </source>
</reference>
<name>A0A9Y2AFK5_9FIRM</name>
<dbReference type="SUPFAM" id="SSF51261">
    <property type="entry name" value="Duplicated hybrid motif"/>
    <property type="match status" value="1"/>
</dbReference>
<feature type="transmembrane region" description="Helical" evidence="2">
    <location>
        <begin position="37"/>
        <end position="58"/>
    </location>
</feature>
<gene>
    <name evidence="4" type="ORF">P3F81_12780</name>
</gene>
<dbReference type="EMBL" id="CP120678">
    <property type="protein sequence ID" value="WIW70735.1"/>
    <property type="molecule type" value="Genomic_DNA"/>
</dbReference>
<dbReference type="PANTHER" id="PTHR21666">
    <property type="entry name" value="PEPTIDASE-RELATED"/>
    <property type="match status" value="1"/>
</dbReference>
<dbReference type="Pfam" id="PF01551">
    <property type="entry name" value="Peptidase_M23"/>
    <property type="match status" value="1"/>
</dbReference>
<sequence length="303" mass="32999">MHKKVHKPDNREYTLKIIPHQGETVRSIRLPIRTIKYGAAAICLGVTLFVGALGYSTYNASLVEKDKAELTQLREVNGLQQAQLLQLSKKTAELQEDMEKLNELEVEIRQLTSIESNEVSRSGVTRLGAVHEGQGGPSITPNIENVNETLDDLIGSAKIRQQSLEDLKGKIKDKKAQMAITPSIWPASGDVSSRYGLRWNGSDFHPGIDIANDIGTPIVAAADGVVVDSGWNSGGYGYMVDLDHGNGIVTRYAHNSRNAVSVGQVVKKGQLIAYMGSTGFSTGPHVHYEVRVNGKAVNPDRFL</sequence>
<evidence type="ECO:0000313" key="5">
    <source>
        <dbReference type="Proteomes" id="UP001243623"/>
    </source>
</evidence>
<dbReference type="AlphaFoldDB" id="A0A9Y2AFK5"/>
<feature type="coiled-coil region" evidence="1">
    <location>
        <begin position="84"/>
        <end position="114"/>
    </location>
</feature>
<dbReference type="InterPro" id="IPR016047">
    <property type="entry name" value="M23ase_b-sheet_dom"/>
</dbReference>
<keyword evidence="2" id="KW-0472">Membrane</keyword>
<dbReference type="PANTHER" id="PTHR21666:SF270">
    <property type="entry name" value="MUREIN HYDROLASE ACTIVATOR ENVC"/>
    <property type="match status" value="1"/>
</dbReference>
<evidence type="ECO:0000259" key="3">
    <source>
        <dbReference type="Pfam" id="PF01551"/>
    </source>
</evidence>
<dbReference type="FunFam" id="2.70.70.10:FF:000006">
    <property type="entry name" value="M23 family peptidase"/>
    <property type="match status" value="1"/>
</dbReference>
<keyword evidence="1" id="KW-0175">Coiled coil</keyword>
<accession>A0A9Y2AFK5</accession>
<dbReference type="InterPro" id="IPR011055">
    <property type="entry name" value="Dup_hybrid_motif"/>
</dbReference>
<feature type="domain" description="M23ase beta-sheet core" evidence="3">
    <location>
        <begin position="204"/>
        <end position="299"/>
    </location>
</feature>
<keyword evidence="2" id="KW-0812">Transmembrane</keyword>
<keyword evidence="5" id="KW-1185">Reference proteome</keyword>
<protein>
    <submittedName>
        <fullName evidence="4">M23 family metallopeptidase</fullName>
    </submittedName>
</protein>
<proteinExistence type="predicted"/>
<dbReference type="Proteomes" id="UP001243623">
    <property type="component" value="Chromosome"/>
</dbReference>
<evidence type="ECO:0000256" key="1">
    <source>
        <dbReference type="SAM" id="Coils"/>
    </source>
</evidence>
<dbReference type="RefSeq" id="WP_147669415.1">
    <property type="nucleotide sequence ID" value="NZ_CP120678.1"/>
</dbReference>
<dbReference type="Gene3D" id="2.70.70.10">
    <property type="entry name" value="Glucose Permease (Domain IIA)"/>
    <property type="match status" value="1"/>
</dbReference>
<organism evidence="4 5">
    <name type="scientific">Selenobaculum gibii</name>
    <dbReference type="NCBI Taxonomy" id="3054208"/>
    <lineage>
        <taxon>Bacteria</taxon>
        <taxon>Bacillati</taxon>
        <taxon>Bacillota</taxon>
        <taxon>Negativicutes</taxon>
        <taxon>Selenomonadales</taxon>
        <taxon>Selenomonadaceae</taxon>
        <taxon>Selenobaculum</taxon>
    </lineage>
</organism>
<dbReference type="CDD" id="cd12797">
    <property type="entry name" value="M23_peptidase"/>
    <property type="match status" value="1"/>
</dbReference>
<dbReference type="InterPro" id="IPR050570">
    <property type="entry name" value="Cell_wall_metabolism_enzyme"/>
</dbReference>
<keyword evidence="2" id="KW-1133">Transmembrane helix</keyword>
<evidence type="ECO:0000313" key="4">
    <source>
        <dbReference type="EMBL" id="WIW70735.1"/>
    </source>
</evidence>
<dbReference type="KEGG" id="sgbi:P3F81_12780"/>